<evidence type="ECO:0008006" key="3">
    <source>
        <dbReference type="Google" id="ProtNLM"/>
    </source>
</evidence>
<name>A0A1G9BX77_9ACTN</name>
<dbReference type="Gene3D" id="3.90.50.10">
    <property type="entry name" value="Photosynthetic Reaction Center, subunit H, domain 2"/>
    <property type="match status" value="1"/>
</dbReference>
<dbReference type="EMBL" id="FNFF01000007">
    <property type="protein sequence ID" value="SDK44052.1"/>
    <property type="molecule type" value="Genomic_DNA"/>
</dbReference>
<proteinExistence type="predicted"/>
<evidence type="ECO:0000313" key="1">
    <source>
        <dbReference type="EMBL" id="SDK44052.1"/>
    </source>
</evidence>
<organism evidence="1 2">
    <name type="scientific">Streptomyces indicus</name>
    <dbReference type="NCBI Taxonomy" id="417292"/>
    <lineage>
        <taxon>Bacteria</taxon>
        <taxon>Bacillati</taxon>
        <taxon>Actinomycetota</taxon>
        <taxon>Actinomycetes</taxon>
        <taxon>Kitasatosporales</taxon>
        <taxon>Streptomycetaceae</taxon>
        <taxon>Streptomyces</taxon>
    </lineage>
</organism>
<dbReference type="SUPFAM" id="SSF50346">
    <property type="entry name" value="PRC-barrel domain"/>
    <property type="match status" value="1"/>
</dbReference>
<sequence length="116" mass="12374">MTESVSRPPSGRAPFTAEEVIGFGVQAADGPAGEVGRHTAEVGPDHLVVNRGGTLFDKHVLLPCRIVTDVDRTAGVVYVSATRDLIRDAPRFDPDLRVTDPGYRAHIDAHYGSGPV</sequence>
<protein>
    <recommendedName>
        <fullName evidence="3">PRC-barrel domain-containing protein</fullName>
    </recommendedName>
</protein>
<dbReference type="InterPro" id="IPR014747">
    <property type="entry name" value="Bac_photo_RC_H_C"/>
</dbReference>
<dbReference type="InterPro" id="IPR011033">
    <property type="entry name" value="PRC_barrel-like_sf"/>
</dbReference>
<dbReference type="GO" id="GO:0019684">
    <property type="term" value="P:photosynthesis, light reaction"/>
    <property type="evidence" value="ECO:0007669"/>
    <property type="project" value="InterPro"/>
</dbReference>
<dbReference type="OrthoDB" id="4224056at2"/>
<dbReference type="STRING" id="417292.SAMN05421806_107293"/>
<dbReference type="Proteomes" id="UP000199155">
    <property type="component" value="Unassembled WGS sequence"/>
</dbReference>
<evidence type="ECO:0000313" key="2">
    <source>
        <dbReference type="Proteomes" id="UP000199155"/>
    </source>
</evidence>
<gene>
    <name evidence="1" type="ORF">SAMN05421806_107293</name>
</gene>
<dbReference type="GO" id="GO:0030077">
    <property type="term" value="C:plasma membrane light-harvesting complex"/>
    <property type="evidence" value="ECO:0007669"/>
    <property type="project" value="InterPro"/>
</dbReference>
<keyword evidence="2" id="KW-1185">Reference proteome</keyword>
<reference evidence="1 2" key="1">
    <citation type="submission" date="2016-10" db="EMBL/GenBank/DDBJ databases">
        <authorList>
            <person name="de Groot N.N."/>
        </authorList>
    </citation>
    <scope>NUCLEOTIDE SEQUENCE [LARGE SCALE GENOMIC DNA]</scope>
    <source>
        <strain evidence="1 2">CGMCC 4.5727</strain>
    </source>
</reference>
<accession>A0A1G9BX77</accession>
<dbReference type="AlphaFoldDB" id="A0A1G9BX77"/>
<dbReference type="RefSeq" id="WP_093612073.1">
    <property type="nucleotide sequence ID" value="NZ_FNFF01000007.1"/>
</dbReference>